<evidence type="ECO:0000313" key="2">
    <source>
        <dbReference type="Proteomes" id="UP000637788"/>
    </source>
</evidence>
<evidence type="ECO:0000313" key="1">
    <source>
        <dbReference type="EMBL" id="GGL17324.1"/>
    </source>
</evidence>
<name>A0A917RNR3_9ACTN</name>
<keyword evidence="2" id="KW-1185">Reference proteome</keyword>
<organism evidence="1 2">
    <name type="scientific">Streptomyces flaveus</name>
    <dbReference type="NCBI Taxonomy" id="66370"/>
    <lineage>
        <taxon>Bacteria</taxon>
        <taxon>Bacillati</taxon>
        <taxon>Actinomycetota</taxon>
        <taxon>Actinomycetes</taxon>
        <taxon>Kitasatosporales</taxon>
        <taxon>Streptomycetaceae</taxon>
        <taxon>Streptomyces</taxon>
        <taxon>Streptomyces aurantiacus group</taxon>
    </lineage>
</organism>
<sequence>MAGVVTRDVACDSGGVEGFFGNDPLVPYCPVIALPFDQLALEAIADPVGRPFARQMAVPGQFDQYWREGVIPTVRYSSSFRLAEATLWVSPYRFAAEFPVAARRACACSRAWLMGSAKMFRPWATSAPS</sequence>
<dbReference type="EMBL" id="BMPQ01000059">
    <property type="protein sequence ID" value="GGL17324.1"/>
    <property type="molecule type" value="Genomic_DNA"/>
</dbReference>
<reference evidence="1" key="1">
    <citation type="journal article" date="2014" name="Int. J. Syst. Evol. Microbiol.">
        <title>Complete genome sequence of Corynebacterium casei LMG S-19264T (=DSM 44701T), isolated from a smear-ripened cheese.</title>
        <authorList>
            <consortium name="US DOE Joint Genome Institute (JGI-PGF)"/>
            <person name="Walter F."/>
            <person name="Albersmeier A."/>
            <person name="Kalinowski J."/>
            <person name="Ruckert C."/>
        </authorList>
    </citation>
    <scope>NUCLEOTIDE SEQUENCE</scope>
    <source>
        <strain evidence="1">JCM 3035</strain>
    </source>
</reference>
<protein>
    <submittedName>
        <fullName evidence="1">Uncharacterized protein</fullName>
    </submittedName>
</protein>
<reference evidence="1" key="2">
    <citation type="submission" date="2020-09" db="EMBL/GenBank/DDBJ databases">
        <authorList>
            <person name="Sun Q."/>
            <person name="Ohkuma M."/>
        </authorList>
    </citation>
    <scope>NUCLEOTIDE SEQUENCE</scope>
    <source>
        <strain evidence="1">JCM 3035</strain>
    </source>
</reference>
<dbReference type="Proteomes" id="UP000637788">
    <property type="component" value="Unassembled WGS sequence"/>
</dbReference>
<proteinExistence type="predicted"/>
<gene>
    <name evidence="1" type="ORF">GCM10010094_92790</name>
</gene>
<accession>A0A917RNR3</accession>
<dbReference type="AlphaFoldDB" id="A0A917RNR3"/>
<comment type="caution">
    <text evidence="1">The sequence shown here is derived from an EMBL/GenBank/DDBJ whole genome shotgun (WGS) entry which is preliminary data.</text>
</comment>